<organism evidence="3">
    <name type="scientific">Sheuella amnicola</name>
    <dbReference type="NCBI Taxonomy" id="2707330"/>
    <lineage>
        <taxon>Bacteria</taxon>
        <taxon>Pseudomonadati</taxon>
        <taxon>Pseudomonadota</taxon>
        <taxon>Betaproteobacteria</taxon>
        <taxon>Burkholderiales</taxon>
        <taxon>Alcaligenaceae</taxon>
        <taxon>Sheuella</taxon>
    </lineage>
</organism>
<evidence type="ECO:0000256" key="2">
    <source>
        <dbReference type="SAM" id="SignalP"/>
    </source>
</evidence>
<proteinExistence type="predicted"/>
<sequence>MSLHFVFRAIPVAILAAFAVTVVMAQPVVDANIVSNRGDQNFAQVQYKSAFSDYVPYSEQTIESWRQANDTVGEIGGWRTYAKEARLPDASADQRQLNTSSLDHSDTKEVK</sequence>
<gene>
    <name evidence="3" type="ORF">G3I67_12450</name>
</gene>
<evidence type="ECO:0000313" key="3">
    <source>
        <dbReference type="EMBL" id="NDY84041.1"/>
    </source>
</evidence>
<dbReference type="RefSeq" id="WP_163655853.1">
    <property type="nucleotide sequence ID" value="NZ_JAAGRN010000009.1"/>
</dbReference>
<feature type="region of interest" description="Disordered" evidence="1">
    <location>
        <begin position="88"/>
        <end position="111"/>
    </location>
</feature>
<accession>A0A6B2R151</accession>
<feature type="signal peptide" evidence="2">
    <location>
        <begin position="1"/>
        <end position="25"/>
    </location>
</feature>
<protein>
    <submittedName>
        <fullName evidence="3">Uncharacterized protein</fullName>
    </submittedName>
</protein>
<reference evidence="3" key="1">
    <citation type="submission" date="2020-02" db="EMBL/GenBank/DDBJ databases">
        <authorList>
            <person name="Chen W.-M."/>
        </authorList>
    </citation>
    <scope>NUCLEOTIDE SEQUENCE</scope>
    <source>
        <strain evidence="3">NBD-18</strain>
    </source>
</reference>
<dbReference type="EMBL" id="JAAGRN010000009">
    <property type="protein sequence ID" value="NDY84041.1"/>
    <property type="molecule type" value="Genomic_DNA"/>
</dbReference>
<dbReference type="AlphaFoldDB" id="A0A6B2R151"/>
<name>A0A6B2R151_9BURK</name>
<keyword evidence="2" id="KW-0732">Signal</keyword>
<comment type="caution">
    <text evidence="3">The sequence shown here is derived from an EMBL/GenBank/DDBJ whole genome shotgun (WGS) entry which is preliminary data.</text>
</comment>
<feature type="compositionally biased region" description="Polar residues" evidence="1">
    <location>
        <begin position="93"/>
        <end position="102"/>
    </location>
</feature>
<feature type="chain" id="PRO_5025445707" evidence="2">
    <location>
        <begin position="26"/>
        <end position="111"/>
    </location>
</feature>
<evidence type="ECO:0000256" key="1">
    <source>
        <dbReference type="SAM" id="MobiDB-lite"/>
    </source>
</evidence>